<dbReference type="EMBL" id="CP119317">
    <property type="protein sequence ID" value="WEK55900.1"/>
    <property type="molecule type" value="Genomic_DNA"/>
</dbReference>
<organism evidence="2 3">
    <name type="scientific">Candidatus Cohnella colombiensis</name>
    <dbReference type="NCBI Taxonomy" id="3121368"/>
    <lineage>
        <taxon>Bacteria</taxon>
        <taxon>Bacillati</taxon>
        <taxon>Bacillota</taxon>
        <taxon>Bacilli</taxon>
        <taxon>Bacillales</taxon>
        <taxon>Paenibacillaceae</taxon>
        <taxon>Cohnella</taxon>
    </lineage>
</organism>
<dbReference type="Proteomes" id="UP001178662">
    <property type="component" value="Chromosome"/>
</dbReference>
<protein>
    <submittedName>
        <fullName evidence="2">Uncharacterized protein</fullName>
    </submittedName>
</protein>
<proteinExistence type="predicted"/>
<evidence type="ECO:0000256" key="1">
    <source>
        <dbReference type="SAM" id="Phobius"/>
    </source>
</evidence>
<keyword evidence="3" id="KW-1185">Reference proteome</keyword>
<feature type="transmembrane region" description="Helical" evidence="1">
    <location>
        <begin position="6"/>
        <end position="24"/>
    </location>
</feature>
<gene>
    <name evidence="2" type="ORF">P0Y55_07600</name>
</gene>
<sequence length="73" mass="8271">MMYFLMIVGIVVIIYAAILSVVMVQKRQNKVIDQGVSEQTVKNPIIGNPITYLYIGIPILAVIGGLIWWYYKP</sequence>
<name>A0AA95JHD0_9BACL</name>
<keyword evidence="1" id="KW-0472">Membrane</keyword>
<reference evidence="2" key="1">
    <citation type="submission" date="2023-03" db="EMBL/GenBank/DDBJ databases">
        <title>Andean soil-derived lignocellulolytic bacterial consortium as a source of novel taxa and putative plastic-active enzymes.</title>
        <authorList>
            <person name="Diaz-Garcia L."/>
            <person name="Chuvochina M."/>
            <person name="Feuerriegel G."/>
            <person name="Bunk B."/>
            <person name="Sproer C."/>
            <person name="Streit W.R."/>
            <person name="Rodriguez L.M."/>
            <person name="Overmann J."/>
            <person name="Jimenez D.J."/>
        </authorList>
    </citation>
    <scope>NUCLEOTIDE SEQUENCE</scope>
    <source>
        <strain evidence="2">MAG 2441</strain>
    </source>
</reference>
<accession>A0AA95JHD0</accession>
<keyword evidence="1" id="KW-1133">Transmembrane helix</keyword>
<feature type="transmembrane region" description="Helical" evidence="1">
    <location>
        <begin position="52"/>
        <end position="71"/>
    </location>
</feature>
<evidence type="ECO:0000313" key="3">
    <source>
        <dbReference type="Proteomes" id="UP001178662"/>
    </source>
</evidence>
<keyword evidence="1" id="KW-0812">Transmembrane</keyword>
<evidence type="ECO:0000313" key="2">
    <source>
        <dbReference type="EMBL" id="WEK55900.1"/>
    </source>
</evidence>
<dbReference type="AlphaFoldDB" id="A0AA95JHD0"/>